<organism evidence="2 3">
    <name type="scientific">Steinernema carpocapsae</name>
    <name type="common">Entomopathogenic nematode</name>
    <dbReference type="NCBI Taxonomy" id="34508"/>
    <lineage>
        <taxon>Eukaryota</taxon>
        <taxon>Metazoa</taxon>
        <taxon>Ecdysozoa</taxon>
        <taxon>Nematoda</taxon>
        <taxon>Chromadorea</taxon>
        <taxon>Rhabditida</taxon>
        <taxon>Tylenchina</taxon>
        <taxon>Panagrolaimomorpha</taxon>
        <taxon>Strongyloidoidea</taxon>
        <taxon>Steinernematidae</taxon>
        <taxon>Steinernema</taxon>
    </lineage>
</organism>
<comment type="caution">
    <text evidence="2">The sequence shown here is derived from an EMBL/GenBank/DDBJ whole genome shotgun (WGS) entry which is preliminary data.</text>
</comment>
<protein>
    <submittedName>
        <fullName evidence="2">Uncharacterized protein</fullName>
    </submittedName>
</protein>
<evidence type="ECO:0000313" key="3">
    <source>
        <dbReference type="Proteomes" id="UP000298663"/>
    </source>
</evidence>
<dbReference type="AlphaFoldDB" id="A0A4U5LTL1"/>
<dbReference type="EMBL" id="AZBU02000012">
    <property type="protein sequence ID" value="TKR59413.1"/>
    <property type="molecule type" value="Genomic_DNA"/>
</dbReference>
<dbReference type="Proteomes" id="UP000298663">
    <property type="component" value="Unassembled WGS sequence"/>
</dbReference>
<feature type="region of interest" description="Disordered" evidence="1">
    <location>
        <begin position="47"/>
        <end position="81"/>
    </location>
</feature>
<gene>
    <name evidence="2" type="ORF">L596_029086</name>
</gene>
<reference evidence="2 3" key="1">
    <citation type="journal article" date="2015" name="Genome Biol.">
        <title>Comparative genomics of Steinernema reveals deeply conserved gene regulatory networks.</title>
        <authorList>
            <person name="Dillman A.R."/>
            <person name="Macchietto M."/>
            <person name="Porter C.F."/>
            <person name="Rogers A."/>
            <person name="Williams B."/>
            <person name="Antoshechkin I."/>
            <person name="Lee M.M."/>
            <person name="Goodwin Z."/>
            <person name="Lu X."/>
            <person name="Lewis E.E."/>
            <person name="Goodrich-Blair H."/>
            <person name="Stock S.P."/>
            <person name="Adams B.J."/>
            <person name="Sternberg P.W."/>
            <person name="Mortazavi A."/>
        </authorList>
    </citation>
    <scope>NUCLEOTIDE SEQUENCE [LARGE SCALE GENOMIC DNA]</scope>
    <source>
        <strain evidence="2 3">ALL</strain>
    </source>
</reference>
<name>A0A4U5LTL1_STECR</name>
<feature type="region of interest" description="Disordered" evidence="1">
    <location>
        <begin position="136"/>
        <end position="180"/>
    </location>
</feature>
<sequence length="180" mass="19964">MTITEQPEEATNGTETDRITEVLMGQNEAVESKPETPLESLDKIVSEGSENKNETGVEVLDKEASEGSLDNAILSHNNTRSVEEVEEILLKNENEVKEENFGPNAACDTDVMFLIDRSQSVDSDFAKDAQIVSQERKEELNILPSTQGDAKSKEQPKVDQAKTQSEETKHSEDPKTEEPK</sequence>
<feature type="compositionally biased region" description="Basic and acidic residues" evidence="1">
    <location>
        <begin position="150"/>
        <end position="180"/>
    </location>
</feature>
<proteinExistence type="predicted"/>
<evidence type="ECO:0000256" key="1">
    <source>
        <dbReference type="SAM" id="MobiDB-lite"/>
    </source>
</evidence>
<feature type="compositionally biased region" description="Basic and acidic residues" evidence="1">
    <location>
        <begin position="47"/>
        <end position="65"/>
    </location>
</feature>
<keyword evidence="3" id="KW-1185">Reference proteome</keyword>
<accession>A0A4U5LTL1</accession>
<reference evidence="2 3" key="2">
    <citation type="journal article" date="2019" name="G3 (Bethesda)">
        <title>Hybrid Assembly of the Genome of the Entomopathogenic Nematode Steinernema carpocapsae Identifies the X-Chromosome.</title>
        <authorList>
            <person name="Serra L."/>
            <person name="Macchietto M."/>
            <person name="Macias-Munoz A."/>
            <person name="McGill C.J."/>
            <person name="Rodriguez I.M."/>
            <person name="Rodriguez B."/>
            <person name="Murad R."/>
            <person name="Mortazavi A."/>
        </authorList>
    </citation>
    <scope>NUCLEOTIDE SEQUENCE [LARGE SCALE GENOMIC DNA]</scope>
    <source>
        <strain evidence="2 3">ALL</strain>
    </source>
</reference>
<evidence type="ECO:0000313" key="2">
    <source>
        <dbReference type="EMBL" id="TKR59413.1"/>
    </source>
</evidence>